<dbReference type="Gene3D" id="2.70.50.70">
    <property type="match status" value="1"/>
</dbReference>
<evidence type="ECO:0000256" key="14">
    <source>
        <dbReference type="ARBA" id="ARBA00045077"/>
    </source>
</evidence>
<reference evidence="20" key="2">
    <citation type="submission" date="2019-10" db="EMBL/GenBank/DDBJ databases">
        <authorList>
            <consortium name="NCBI Genome Project"/>
        </authorList>
    </citation>
    <scope>NUCLEOTIDE SEQUENCE</scope>
    <source>
        <strain evidence="20">NI907</strain>
    </source>
</reference>
<proteinExistence type="inferred from homology"/>
<keyword evidence="7" id="KW-0560">Oxidoreductase</keyword>
<dbReference type="PROSITE" id="PS51164">
    <property type="entry name" value="CBM1_2"/>
    <property type="match status" value="1"/>
</dbReference>
<dbReference type="InterPro" id="IPR000254">
    <property type="entry name" value="CBD"/>
</dbReference>
<comment type="subcellular location">
    <subcellularLocation>
        <location evidence="2">Secreted</location>
    </subcellularLocation>
</comment>
<comment type="catalytic activity">
    <reaction evidence="14">
        <text>[(1-&gt;4)-beta-D-glucosyl]n+m + reduced acceptor + O2 = 4-dehydro-beta-D-glucosyl-[(1-&gt;4)-beta-D-glucosyl]n-1 + [(1-&gt;4)-beta-D-glucosyl]m + acceptor + H2O.</text>
        <dbReference type="EC" id="1.14.99.56"/>
    </reaction>
</comment>
<evidence type="ECO:0000256" key="11">
    <source>
        <dbReference type="ARBA" id="ARBA00023277"/>
    </source>
</evidence>
<dbReference type="InterPro" id="IPR049892">
    <property type="entry name" value="AA9"/>
</dbReference>
<keyword evidence="12" id="KW-0624">Polysaccharide degradation</keyword>
<evidence type="ECO:0000256" key="17">
    <source>
        <dbReference type="SAM" id="SignalP"/>
    </source>
</evidence>
<dbReference type="Pfam" id="PF00734">
    <property type="entry name" value="CBM_1"/>
    <property type="match status" value="1"/>
</dbReference>
<protein>
    <recommendedName>
        <fullName evidence="15">lytic cellulose monooxygenase (C4-dehydrogenating)</fullName>
        <ecNumber evidence="15">1.14.99.56</ecNumber>
    </recommendedName>
</protein>
<keyword evidence="8" id="KW-0186">Copper</keyword>
<gene>
    <name evidence="20" type="ORF">PgNI_05319</name>
</gene>
<feature type="domain" description="CBM1" evidence="18">
    <location>
        <begin position="287"/>
        <end position="322"/>
    </location>
</feature>
<keyword evidence="10" id="KW-1015">Disulfide bond</keyword>
<dbReference type="EC" id="1.14.99.56" evidence="15"/>
<dbReference type="SUPFAM" id="SSF57180">
    <property type="entry name" value="Cellulose-binding domain"/>
    <property type="match status" value="1"/>
</dbReference>
<evidence type="ECO:0000256" key="13">
    <source>
        <dbReference type="ARBA" id="ARBA00044502"/>
    </source>
</evidence>
<dbReference type="Pfam" id="PF03443">
    <property type="entry name" value="AA9"/>
    <property type="match status" value="1"/>
</dbReference>
<dbReference type="GO" id="GO:0046872">
    <property type="term" value="F:metal ion binding"/>
    <property type="evidence" value="ECO:0007669"/>
    <property type="project" value="UniProtKB-KW"/>
</dbReference>
<evidence type="ECO:0000256" key="10">
    <source>
        <dbReference type="ARBA" id="ARBA00023157"/>
    </source>
</evidence>
<dbReference type="GO" id="GO:0030248">
    <property type="term" value="F:cellulose binding"/>
    <property type="evidence" value="ECO:0007669"/>
    <property type="project" value="InterPro"/>
</dbReference>
<organism evidence="19 20">
    <name type="scientific">Pyricularia grisea</name>
    <name type="common">Crabgrass-specific blast fungus</name>
    <name type="synonym">Magnaporthe grisea</name>
    <dbReference type="NCBI Taxonomy" id="148305"/>
    <lineage>
        <taxon>Eukaryota</taxon>
        <taxon>Fungi</taxon>
        <taxon>Dikarya</taxon>
        <taxon>Ascomycota</taxon>
        <taxon>Pezizomycotina</taxon>
        <taxon>Sordariomycetes</taxon>
        <taxon>Sordariomycetidae</taxon>
        <taxon>Magnaporthales</taxon>
        <taxon>Pyriculariaceae</taxon>
        <taxon>Pyricularia</taxon>
    </lineage>
</organism>
<dbReference type="KEGG" id="pgri:PgNI_05319"/>
<evidence type="ECO:0000313" key="19">
    <source>
        <dbReference type="Proteomes" id="UP000515153"/>
    </source>
</evidence>
<dbReference type="CDD" id="cd21175">
    <property type="entry name" value="LPMO_AA9"/>
    <property type="match status" value="1"/>
</dbReference>
<feature type="compositionally biased region" description="Low complexity" evidence="16">
    <location>
        <begin position="270"/>
        <end position="287"/>
    </location>
</feature>
<reference evidence="19 20" key="1">
    <citation type="journal article" date="2019" name="Mol. Biol. Evol.">
        <title>Blast fungal genomes show frequent chromosomal changes, gene gains and losses, and effector gene turnover.</title>
        <authorList>
            <person name="Gomez Luciano L.B."/>
            <person name="Jason Tsai I."/>
            <person name="Chuma I."/>
            <person name="Tosa Y."/>
            <person name="Chen Y.H."/>
            <person name="Li J.Y."/>
            <person name="Li M.Y."/>
            <person name="Jade Lu M.Y."/>
            <person name="Nakayashiki H."/>
            <person name="Li W.H."/>
        </authorList>
    </citation>
    <scope>NUCLEOTIDE SEQUENCE [LARGE SCALE GENOMIC DNA]</scope>
    <source>
        <strain evidence="19 20">NI907</strain>
    </source>
</reference>
<sequence>MKFSVSLLAFLAPAAMGHYMFPQTVLGNSKSTNWQFIRQTANDPSQIPVRDLDSPQMACYEKTGRAASGVQTVSAGSKIGFASSAPITHAGPFLVYMAQVPEGQDVDTWQPTGKVWFKTDQFGAISASQFETGMSEITTTIPVSLKAATYLMRIEHVALHIPNSPEFYLSCAQLKVTGNGASTPTDLVAFPGAYTKSDPGLFTNIYIGGSAKYNYPGPAVFGGGGSGGAGGGSGGAGGGSGGAGGGSGGGSGDSSPAPGNSTTTPQRPASNPTGQSTNPSSSPSNGSCAAMYGQCGGTGWTGPTCCTSGTCKATNSFYSQCS</sequence>
<dbReference type="GO" id="GO:0004497">
    <property type="term" value="F:monooxygenase activity"/>
    <property type="evidence" value="ECO:0007669"/>
    <property type="project" value="UniProtKB-KW"/>
</dbReference>
<dbReference type="Proteomes" id="UP000515153">
    <property type="component" value="Chromosome I"/>
</dbReference>
<dbReference type="PROSITE" id="PS00562">
    <property type="entry name" value="CBM1_1"/>
    <property type="match status" value="1"/>
</dbReference>
<feature type="region of interest" description="Disordered" evidence="16">
    <location>
        <begin position="230"/>
        <end position="287"/>
    </location>
</feature>
<keyword evidence="19" id="KW-1185">Reference proteome</keyword>
<dbReference type="RefSeq" id="XP_030982563.1">
    <property type="nucleotide sequence ID" value="XM_031125352.1"/>
</dbReference>
<evidence type="ECO:0000256" key="7">
    <source>
        <dbReference type="ARBA" id="ARBA00023002"/>
    </source>
</evidence>
<keyword evidence="9" id="KW-0503">Monooxygenase</keyword>
<accession>A0A6P8B5Y1</accession>
<comment type="similarity">
    <text evidence="13">Belongs to the polysaccharide monooxygenase AA9 family.</text>
</comment>
<evidence type="ECO:0000256" key="6">
    <source>
        <dbReference type="ARBA" id="ARBA00023001"/>
    </source>
</evidence>
<evidence type="ECO:0000259" key="18">
    <source>
        <dbReference type="PROSITE" id="PS51164"/>
    </source>
</evidence>
<name>A0A6P8B5Y1_PYRGI</name>
<evidence type="ECO:0000256" key="2">
    <source>
        <dbReference type="ARBA" id="ARBA00004613"/>
    </source>
</evidence>
<dbReference type="GO" id="GO:0005576">
    <property type="term" value="C:extracellular region"/>
    <property type="evidence" value="ECO:0007669"/>
    <property type="project" value="UniProtKB-SubCell"/>
</dbReference>
<evidence type="ECO:0000256" key="8">
    <source>
        <dbReference type="ARBA" id="ARBA00023008"/>
    </source>
</evidence>
<comment type="cofactor">
    <cofactor evidence="1">
        <name>Cu(2+)</name>
        <dbReference type="ChEBI" id="CHEBI:29036"/>
    </cofactor>
</comment>
<feature type="signal peptide" evidence="17">
    <location>
        <begin position="1"/>
        <end position="17"/>
    </location>
</feature>
<reference evidence="20" key="3">
    <citation type="submission" date="2025-08" db="UniProtKB">
        <authorList>
            <consortium name="RefSeq"/>
        </authorList>
    </citation>
    <scope>IDENTIFICATION</scope>
    <source>
        <strain evidence="20">NI907</strain>
    </source>
</reference>
<evidence type="ECO:0000313" key="20">
    <source>
        <dbReference type="RefSeq" id="XP_030982563.1"/>
    </source>
</evidence>
<evidence type="ECO:0000256" key="15">
    <source>
        <dbReference type="ARBA" id="ARBA00047174"/>
    </source>
</evidence>
<dbReference type="PANTHER" id="PTHR33353">
    <property type="entry name" value="PUTATIVE (AFU_ORTHOLOGUE AFUA_1G12560)-RELATED"/>
    <property type="match status" value="1"/>
</dbReference>
<dbReference type="GO" id="GO:0030245">
    <property type="term" value="P:cellulose catabolic process"/>
    <property type="evidence" value="ECO:0007669"/>
    <property type="project" value="UniProtKB-KW"/>
</dbReference>
<feature type="compositionally biased region" description="Polar residues" evidence="16">
    <location>
        <begin position="253"/>
        <end position="269"/>
    </location>
</feature>
<dbReference type="AlphaFoldDB" id="A0A6P8B5Y1"/>
<keyword evidence="6" id="KW-0136">Cellulose degradation</keyword>
<keyword evidence="11" id="KW-0119">Carbohydrate metabolism</keyword>
<keyword evidence="4" id="KW-0479">Metal-binding</keyword>
<evidence type="ECO:0000256" key="3">
    <source>
        <dbReference type="ARBA" id="ARBA00022525"/>
    </source>
</evidence>
<dbReference type="InterPro" id="IPR035971">
    <property type="entry name" value="CBD_sf"/>
</dbReference>
<dbReference type="SMART" id="SM00236">
    <property type="entry name" value="fCBD"/>
    <property type="match status" value="1"/>
</dbReference>
<evidence type="ECO:0000256" key="12">
    <source>
        <dbReference type="ARBA" id="ARBA00023326"/>
    </source>
</evidence>
<keyword evidence="3" id="KW-0964">Secreted</keyword>
<evidence type="ECO:0000256" key="5">
    <source>
        <dbReference type="ARBA" id="ARBA00022729"/>
    </source>
</evidence>
<evidence type="ECO:0000256" key="16">
    <source>
        <dbReference type="SAM" id="MobiDB-lite"/>
    </source>
</evidence>
<keyword evidence="5 17" id="KW-0732">Signal</keyword>
<evidence type="ECO:0000256" key="1">
    <source>
        <dbReference type="ARBA" id="ARBA00001973"/>
    </source>
</evidence>
<dbReference type="InterPro" id="IPR005103">
    <property type="entry name" value="AA9_LPMO"/>
</dbReference>
<evidence type="ECO:0000256" key="9">
    <source>
        <dbReference type="ARBA" id="ARBA00023033"/>
    </source>
</evidence>
<feature type="compositionally biased region" description="Gly residues" evidence="16">
    <location>
        <begin position="230"/>
        <end position="252"/>
    </location>
</feature>
<feature type="chain" id="PRO_5027866781" description="lytic cellulose monooxygenase (C4-dehydrogenating)" evidence="17">
    <location>
        <begin position="18"/>
        <end position="322"/>
    </location>
</feature>
<dbReference type="PANTHER" id="PTHR33353:SF10">
    <property type="entry name" value="ENDO-BETA-1,4-GLUCANASE D"/>
    <property type="match status" value="1"/>
</dbReference>
<evidence type="ECO:0000256" key="4">
    <source>
        <dbReference type="ARBA" id="ARBA00022723"/>
    </source>
</evidence>
<dbReference type="GeneID" id="41960261"/>